<keyword evidence="1" id="KW-0732">Signal</keyword>
<gene>
    <name evidence="2" type="ORF">FPOA_11624</name>
</gene>
<keyword evidence="3" id="KW-1185">Reference proteome</keyword>
<evidence type="ECO:0000313" key="2">
    <source>
        <dbReference type="EMBL" id="OBS19899.1"/>
    </source>
</evidence>
<comment type="caution">
    <text evidence="2">The sequence shown here is derived from an EMBL/GenBank/DDBJ whole genome shotgun (WGS) entry which is preliminary data.</text>
</comment>
<sequence>MPLPLLKQYLPISLALLLFYGSASRFTHGATSTASFYQYQNDRSPDDGSTTSRIIPICDLLIGTAILRRGLSRKIATCLVATTISSVAVQRFLAGLNCRGDVFQAVWATVTAAAVCMYP</sequence>
<organism evidence="2 3">
    <name type="scientific">Fusarium poae</name>
    <dbReference type="NCBI Taxonomy" id="36050"/>
    <lineage>
        <taxon>Eukaryota</taxon>
        <taxon>Fungi</taxon>
        <taxon>Dikarya</taxon>
        <taxon>Ascomycota</taxon>
        <taxon>Pezizomycotina</taxon>
        <taxon>Sordariomycetes</taxon>
        <taxon>Hypocreomycetidae</taxon>
        <taxon>Hypocreales</taxon>
        <taxon>Nectriaceae</taxon>
        <taxon>Fusarium</taxon>
    </lineage>
</organism>
<feature type="signal peptide" evidence="1">
    <location>
        <begin position="1"/>
        <end position="29"/>
    </location>
</feature>
<protein>
    <submittedName>
        <fullName evidence="2">Uncharacterized protein</fullName>
    </submittedName>
</protein>
<dbReference type="OMA" id="YQYQNDR"/>
<proteinExistence type="predicted"/>
<evidence type="ECO:0000256" key="1">
    <source>
        <dbReference type="SAM" id="SignalP"/>
    </source>
</evidence>
<dbReference type="Proteomes" id="UP000091967">
    <property type="component" value="Unassembled WGS sequence"/>
</dbReference>
<evidence type="ECO:0000313" key="3">
    <source>
        <dbReference type="Proteomes" id="UP000091967"/>
    </source>
</evidence>
<feature type="chain" id="PRO_5008602837" evidence="1">
    <location>
        <begin position="30"/>
        <end position="119"/>
    </location>
</feature>
<dbReference type="AlphaFoldDB" id="A0A1B8AHB0"/>
<accession>A0A1B8AHB0</accession>
<name>A0A1B8AHB0_FUSPO</name>
<dbReference type="EMBL" id="LYXU01000004">
    <property type="protein sequence ID" value="OBS19899.1"/>
    <property type="molecule type" value="Genomic_DNA"/>
</dbReference>
<reference evidence="2 3" key="1">
    <citation type="submission" date="2016-06" db="EMBL/GenBank/DDBJ databases">
        <title>Living apart together: crosstalk between the core and supernumerary genomes in a fungal plant pathogen.</title>
        <authorList>
            <person name="Vanheule A."/>
            <person name="Audenaert K."/>
            <person name="Warris S."/>
            <person name="Van De Geest H."/>
            <person name="Schijlen E."/>
            <person name="Hofte M."/>
            <person name="De Saeger S."/>
            <person name="Haesaert G."/>
            <person name="Waalwijk C."/>
            <person name="Van Der Lee T."/>
        </authorList>
    </citation>
    <scope>NUCLEOTIDE SEQUENCE [LARGE SCALE GENOMIC DNA]</scope>
    <source>
        <strain evidence="2 3">2516</strain>
    </source>
</reference>